<evidence type="ECO:0000256" key="9">
    <source>
        <dbReference type="ARBA" id="ARBA00023133"/>
    </source>
</evidence>
<comment type="catalytic activity">
    <reaction evidence="15">
        <text>6-carboxyhexanoyl-[ACP] + L-alanine + H(+) = (8S)-8-amino-7-oxononanoate + holo-[ACP] + CO2</text>
        <dbReference type="Rhea" id="RHEA:42288"/>
        <dbReference type="Rhea" id="RHEA-COMP:9685"/>
        <dbReference type="Rhea" id="RHEA-COMP:9955"/>
        <dbReference type="ChEBI" id="CHEBI:15378"/>
        <dbReference type="ChEBI" id="CHEBI:16526"/>
        <dbReference type="ChEBI" id="CHEBI:57972"/>
        <dbReference type="ChEBI" id="CHEBI:64479"/>
        <dbReference type="ChEBI" id="CHEBI:78846"/>
        <dbReference type="ChEBI" id="CHEBI:149468"/>
        <dbReference type="EC" id="2.3.1.47"/>
    </reaction>
</comment>
<comment type="similarity">
    <text evidence="3 16">Belongs to the class-II pyridoxal-phosphate-dependent aminotransferase family.</text>
</comment>
<evidence type="ECO:0000313" key="18">
    <source>
        <dbReference type="EMBL" id="VDR38203.1"/>
    </source>
</evidence>
<dbReference type="PROSITE" id="PS00599">
    <property type="entry name" value="AA_TRANSFER_CLASS_2"/>
    <property type="match status" value="1"/>
</dbReference>
<comment type="subunit">
    <text evidence="4">Homodimer.</text>
</comment>
<dbReference type="InterPro" id="IPR015421">
    <property type="entry name" value="PyrdxlP-dep_Trfase_major"/>
</dbReference>
<dbReference type="GO" id="GO:0006782">
    <property type="term" value="P:protoporphyrinogen IX biosynthetic process"/>
    <property type="evidence" value="ECO:0007669"/>
    <property type="project" value="UniProtKB-UniPathway"/>
</dbReference>
<dbReference type="Proteomes" id="UP000271626">
    <property type="component" value="Chromosome"/>
</dbReference>
<evidence type="ECO:0000256" key="2">
    <source>
        <dbReference type="ARBA" id="ARBA00005029"/>
    </source>
</evidence>
<evidence type="ECO:0000256" key="8">
    <source>
        <dbReference type="ARBA" id="ARBA00022898"/>
    </source>
</evidence>
<keyword evidence="9" id="KW-0350">Heme biosynthesis</keyword>
<dbReference type="InterPro" id="IPR004839">
    <property type="entry name" value="Aminotransferase_I/II_large"/>
</dbReference>
<dbReference type="NCBIfam" id="TIGR01821">
    <property type="entry name" value="5aminolev_synth"/>
    <property type="match status" value="1"/>
</dbReference>
<keyword evidence="8 16" id="KW-0663">Pyridoxal phosphate</keyword>
<dbReference type="GO" id="GO:0030170">
    <property type="term" value="F:pyridoxal phosphate binding"/>
    <property type="evidence" value="ECO:0007669"/>
    <property type="project" value="InterPro"/>
</dbReference>
<evidence type="ECO:0000256" key="10">
    <source>
        <dbReference type="ARBA" id="ARBA00023315"/>
    </source>
</evidence>
<dbReference type="AlphaFoldDB" id="A0A3P8MCW8"/>
<evidence type="ECO:0000256" key="4">
    <source>
        <dbReference type="ARBA" id="ARBA00011738"/>
    </source>
</evidence>
<evidence type="ECO:0000313" key="19">
    <source>
        <dbReference type="Proteomes" id="UP000271626"/>
    </source>
</evidence>
<dbReference type="InterPro" id="IPR001917">
    <property type="entry name" value="Aminotrans_II_pyridoxalP_BS"/>
</dbReference>
<dbReference type="InterPro" id="IPR010961">
    <property type="entry name" value="4pyrrol_synth_NH2levulA_synth"/>
</dbReference>
<dbReference type="SUPFAM" id="SSF53383">
    <property type="entry name" value="PLP-dependent transferases"/>
    <property type="match status" value="1"/>
</dbReference>
<comment type="catalytic activity">
    <reaction evidence="14">
        <text>succinyl-CoA + glycine + H(+) = 5-aminolevulinate + CO2 + CoA</text>
        <dbReference type="Rhea" id="RHEA:12921"/>
        <dbReference type="ChEBI" id="CHEBI:15378"/>
        <dbReference type="ChEBI" id="CHEBI:16526"/>
        <dbReference type="ChEBI" id="CHEBI:57287"/>
        <dbReference type="ChEBI" id="CHEBI:57292"/>
        <dbReference type="ChEBI" id="CHEBI:57305"/>
        <dbReference type="ChEBI" id="CHEBI:356416"/>
        <dbReference type="EC" id="2.3.1.37"/>
    </reaction>
</comment>
<keyword evidence="10 18" id="KW-0012">Acyltransferase</keyword>
<dbReference type="EMBL" id="LR131273">
    <property type="protein sequence ID" value="VDR38203.1"/>
    <property type="molecule type" value="Genomic_DNA"/>
</dbReference>
<name>A0A3P8MCW8_TSUPA</name>
<dbReference type="CDD" id="cd06454">
    <property type="entry name" value="KBL_like"/>
    <property type="match status" value="1"/>
</dbReference>
<organism evidence="18 19">
    <name type="scientific">Tsukamurella paurometabola</name>
    <name type="common">Corynebacterium paurometabolum</name>
    <dbReference type="NCBI Taxonomy" id="2061"/>
    <lineage>
        <taxon>Bacteria</taxon>
        <taxon>Bacillati</taxon>
        <taxon>Actinomycetota</taxon>
        <taxon>Actinomycetes</taxon>
        <taxon>Mycobacteriales</taxon>
        <taxon>Tsukamurellaceae</taxon>
        <taxon>Tsukamurella</taxon>
    </lineage>
</organism>
<dbReference type="GO" id="GO:0003870">
    <property type="term" value="F:5-aminolevulinate synthase activity"/>
    <property type="evidence" value="ECO:0007669"/>
    <property type="project" value="UniProtKB-EC"/>
</dbReference>
<evidence type="ECO:0000256" key="3">
    <source>
        <dbReference type="ARBA" id="ARBA00008392"/>
    </source>
</evidence>
<keyword evidence="7 18" id="KW-0808">Transferase</keyword>
<evidence type="ECO:0000256" key="12">
    <source>
        <dbReference type="ARBA" id="ARBA00031945"/>
    </source>
</evidence>
<dbReference type="Pfam" id="PF00155">
    <property type="entry name" value="Aminotran_1_2"/>
    <property type="match status" value="1"/>
</dbReference>
<evidence type="ECO:0000256" key="6">
    <source>
        <dbReference type="ARBA" id="ARBA00013257"/>
    </source>
</evidence>
<evidence type="ECO:0000256" key="11">
    <source>
        <dbReference type="ARBA" id="ARBA00031691"/>
    </source>
</evidence>
<dbReference type="Gene3D" id="3.90.1150.10">
    <property type="entry name" value="Aspartate Aminotransferase, domain 1"/>
    <property type="match status" value="1"/>
</dbReference>
<dbReference type="GO" id="GO:0008710">
    <property type="term" value="F:8-amino-7-oxononanoate synthase activity"/>
    <property type="evidence" value="ECO:0007669"/>
    <property type="project" value="UniProtKB-EC"/>
</dbReference>
<evidence type="ECO:0000259" key="17">
    <source>
        <dbReference type="Pfam" id="PF00155"/>
    </source>
</evidence>
<comment type="pathway">
    <text evidence="2">Porphyrin-containing compound metabolism; protoporphyrin-IX biosynthesis; 5-aminolevulinate from glycine: step 1/1.</text>
</comment>
<dbReference type="EC" id="2.3.1.37" evidence="6"/>
<dbReference type="PANTHER" id="PTHR13693">
    <property type="entry name" value="CLASS II AMINOTRANSFERASE/8-AMINO-7-OXONONANOATE SYNTHASE"/>
    <property type="match status" value="1"/>
</dbReference>
<dbReference type="Gene3D" id="3.40.640.10">
    <property type="entry name" value="Type I PLP-dependent aspartate aminotransferase-like (Major domain)"/>
    <property type="match status" value="1"/>
</dbReference>
<gene>
    <name evidence="18" type="primary">hemA_2</name>
    <name evidence="18" type="ORF">NCTC10741_01318</name>
</gene>
<dbReference type="InterPro" id="IPR015422">
    <property type="entry name" value="PyrdxlP-dep_Trfase_small"/>
</dbReference>
<sequence length="411" mass="44294">MSSSLLETQDRYESVARGRLDRLRAVGEYRTFANINRRAGAFPAAAVGADGSGDPDVVVWCSNDYLAMAQHPEVIAAAQAALAEYGVGAGGSRNIGGTNRETIALESVLGEWFGKERALVFPTGYGSNDATIEALSLVYPELEIFSDELNHASIIAGVRRNRNARHVFRHNDIGHLREQLRAADPRVPKLVVFESVYSMDGDVAPIAEILAVAKEHGALTFLDEVHAIGMYGPQGRGIAASLGLLDQIDVVQGTLAKSIGVIGGFIAGRDWLIDAIRSFAPGFIFTTALPPATCVAARRSVEIVRGADDLRADLQAKTELLRQRFRAHGITVMPGSTTHILPVRVGDALLCTRAARKLFDEYRIYVQPINPPTVPAGTSRFRINATPAHTYDHIEHLATALGTVLRDVGIG</sequence>
<evidence type="ECO:0000256" key="13">
    <source>
        <dbReference type="ARBA" id="ARBA00032773"/>
    </source>
</evidence>
<evidence type="ECO:0000256" key="7">
    <source>
        <dbReference type="ARBA" id="ARBA00022679"/>
    </source>
</evidence>
<accession>A0A3P8MCW8</accession>
<dbReference type="RefSeq" id="WP_227966629.1">
    <property type="nucleotide sequence ID" value="NZ_CP085954.1"/>
</dbReference>
<protein>
    <recommendedName>
        <fullName evidence="11">5-aminolevulinic acid synthase</fullName>
        <ecNumber evidence="6">2.3.1.37</ecNumber>
        <ecNumber evidence="5">2.3.1.47</ecNumber>
    </recommendedName>
    <alternativeName>
        <fullName evidence="12">Delta-ALA synthase</fullName>
    </alternativeName>
    <alternativeName>
        <fullName evidence="13">Delta-aminolevulinate synthase</fullName>
    </alternativeName>
</protein>
<dbReference type="InterPro" id="IPR015424">
    <property type="entry name" value="PyrdxlP-dep_Trfase"/>
</dbReference>
<dbReference type="InterPro" id="IPR050087">
    <property type="entry name" value="AON_synthase_class-II"/>
</dbReference>
<reference evidence="18 19" key="1">
    <citation type="submission" date="2018-12" db="EMBL/GenBank/DDBJ databases">
        <authorList>
            <consortium name="Pathogen Informatics"/>
        </authorList>
    </citation>
    <scope>NUCLEOTIDE SEQUENCE [LARGE SCALE GENOMIC DNA]</scope>
    <source>
        <strain evidence="18 19">NCTC10741</strain>
    </source>
</reference>
<evidence type="ECO:0000256" key="5">
    <source>
        <dbReference type="ARBA" id="ARBA00013187"/>
    </source>
</evidence>
<evidence type="ECO:0000256" key="1">
    <source>
        <dbReference type="ARBA" id="ARBA00001933"/>
    </source>
</evidence>
<feature type="domain" description="Aminotransferase class I/classII large" evidence="17">
    <location>
        <begin position="56"/>
        <end position="401"/>
    </location>
</feature>
<evidence type="ECO:0000256" key="14">
    <source>
        <dbReference type="ARBA" id="ARBA00047654"/>
    </source>
</evidence>
<dbReference type="PANTHER" id="PTHR13693:SF102">
    <property type="entry name" value="2-AMINO-3-KETOBUTYRATE COENZYME A LIGASE, MITOCHONDRIAL"/>
    <property type="match status" value="1"/>
</dbReference>
<dbReference type="FunFam" id="3.40.640.10:FF:000006">
    <property type="entry name" value="5-aminolevulinate synthase, mitochondrial"/>
    <property type="match status" value="1"/>
</dbReference>
<dbReference type="EC" id="2.3.1.47" evidence="5"/>
<proteinExistence type="inferred from homology"/>
<evidence type="ECO:0000256" key="16">
    <source>
        <dbReference type="RuleBase" id="RU003693"/>
    </source>
</evidence>
<dbReference type="UniPathway" id="UPA00251">
    <property type="reaction ID" value="UER00375"/>
</dbReference>
<comment type="cofactor">
    <cofactor evidence="1 16">
        <name>pyridoxal 5'-phosphate</name>
        <dbReference type="ChEBI" id="CHEBI:597326"/>
    </cofactor>
</comment>
<evidence type="ECO:0000256" key="15">
    <source>
        <dbReference type="ARBA" id="ARBA00047715"/>
    </source>
</evidence>